<sequence>MAAGPSLHPSDVPPDLLFLCHSPPLIPSSLSPPLGLSPPDPIASSPPSVDLASSLPKVTPEVQKPLLASSASQFKSPFKNLTKIGSASPSSDGIPEIQAPNSITLSSSQKWKNHIVAYFHGTPPSPAKIFSNLNPIWVEAPAIVDCGVPAIVKVGSSSCSPGRSESLRFLSSSLEEEVFPSPKHVARRSLPPPSLTSALDNARLASPVTSDQFLEEESINSNGQVVLRNRFKLLKSEDALTLRPPVTKKHLRKIQHQQGLQPRIDRVRSRICS</sequence>
<dbReference type="OrthoDB" id="682893at2759"/>
<keyword evidence="3" id="KW-1185">Reference proteome</keyword>
<evidence type="ECO:0000313" key="3">
    <source>
        <dbReference type="Proteomes" id="UP000467841"/>
    </source>
</evidence>
<comment type="caution">
    <text evidence="2">The sequence shown here is derived from an EMBL/GenBank/DDBJ whole genome shotgun (WGS) entry which is preliminary data.</text>
</comment>
<gene>
    <name evidence="2" type="ORF">MERR_LOCUS49538</name>
</gene>
<name>A0A6D2LLG9_9BRAS</name>
<accession>A0A6D2LLG9</accession>
<protein>
    <submittedName>
        <fullName evidence="2">Uncharacterized protein</fullName>
    </submittedName>
</protein>
<dbReference type="AlphaFoldDB" id="A0A6D2LLG9"/>
<reference evidence="2" key="1">
    <citation type="submission" date="2020-01" db="EMBL/GenBank/DDBJ databases">
        <authorList>
            <person name="Mishra B."/>
        </authorList>
    </citation>
    <scope>NUCLEOTIDE SEQUENCE [LARGE SCALE GENOMIC DNA]</scope>
</reference>
<feature type="region of interest" description="Disordered" evidence="1">
    <location>
        <begin position="29"/>
        <end position="55"/>
    </location>
</feature>
<dbReference type="Proteomes" id="UP000467841">
    <property type="component" value="Unassembled WGS sequence"/>
</dbReference>
<evidence type="ECO:0000313" key="2">
    <source>
        <dbReference type="EMBL" id="CAA7062302.1"/>
    </source>
</evidence>
<evidence type="ECO:0000256" key="1">
    <source>
        <dbReference type="SAM" id="MobiDB-lite"/>
    </source>
</evidence>
<dbReference type="EMBL" id="CACVBM020001939">
    <property type="protein sequence ID" value="CAA7062302.1"/>
    <property type="molecule type" value="Genomic_DNA"/>
</dbReference>
<organism evidence="2 3">
    <name type="scientific">Microthlaspi erraticum</name>
    <dbReference type="NCBI Taxonomy" id="1685480"/>
    <lineage>
        <taxon>Eukaryota</taxon>
        <taxon>Viridiplantae</taxon>
        <taxon>Streptophyta</taxon>
        <taxon>Embryophyta</taxon>
        <taxon>Tracheophyta</taxon>
        <taxon>Spermatophyta</taxon>
        <taxon>Magnoliopsida</taxon>
        <taxon>eudicotyledons</taxon>
        <taxon>Gunneridae</taxon>
        <taxon>Pentapetalae</taxon>
        <taxon>rosids</taxon>
        <taxon>malvids</taxon>
        <taxon>Brassicales</taxon>
        <taxon>Brassicaceae</taxon>
        <taxon>Coluteocarpeae</taxon>
        <taxon>Microthlaspi</taxon>
    </lineage>
</organism>
<proteinExistence type="predicted"/>